<accession>A0A5J6Z4B6</accession>
<keyword evidence="1" id="KW-0812">Transmembrane</keyword>
<dbReference type="InterPro" id="IPR012336">
    <property type="entry name" value="Thioredoxin-like_fold"/>
</dbReference>
<name>A0A5J6Z4B6_9CORY</name>
<dbReference type="KEGG" id="cuo:CUROG_02640"/>
<dbReference type="Gene3D" id="3.40.30.10">
    <property type="entry name" value="Glutaredoxin"/>
    <property type="match status" value="1"/>
</dbReference>
<dbReference type="CDD" id="cd02972">
    <property type="entry name" value="DsbA_family"/>
    <property type="match status" value="1"/>
</dbReference>
<keyword evidence="3" id="KW-0808">Transferase</keyword>
<dbReference type="AlphaFoldDB" id="A0A5J6Z4B6"/>
<dbReference type="Proteomes" id="UP000326711">
    <property type="component" value="Chromosome"/>
</dbReference>
<feature type="transmembrane region" description="Helical" evidence="1">
    <location>
        <begin position="12"/>
        <end position="36"/>
    </location>
</feature>
<dbReference type="InterPro" id="IPR036249">
    <property type="entry name" value="Thioredoxin-like_sf"/>
</dbReference>
<evidence type="ECO:0000313" key="4">
    <source>
        <dbReference type="Proteomes" id="UP000326711"/>
    </source>
</evidence>
<keyword evidence="1" id="KW-0472">Membrane</keyword>
<feature type="domain" description="Thioredoxin-like fold" evidence="2">
    <location>
        <begin position="73"/>
        <end position="226"/>
    </location>
</feature>
<evidence type="ECO:0000313" key="3">
    <source>
        <dbReference type="EMBL" id="QFQ01918.1"/>
    </source>
</evidence>
<protein>
    <submittedName>
        <fullName evidence="3">Serine/threonine-protein kinase PknE</fullName>
        <ecNumber evidence="3">2.7.11.1</ecNumber>
    </submittedName>
</protein>
<organism evidence="3 4">
    <name type="scientific">Corynebacterium urogenitale</name>
    <dbReference type="NCBI Taxonomy" id="2487892"/>
    <lineage>
        <taxon>Bacteria</taxon>
        <taxon>Bacillati</taxon>
        <taxon>Actinomycetota</taxon>
        <taxon>Actinomycetes</taxon>
        <taxon>Mycobacteriales</taxon>
        <taxon>Corynebacteriaceae</taxon>
        <taxon>Corynebacterium</taxon>
    </lineage>
</organism>
<gene>
    <name evidence="3" type="primary">pknE</name>
    <name evidence="3" type="ORF">CUROG_02640</name>
</gene>
<keyword evidence="3" id="KW-0418">Kinase</keyword>
<evidence type="ECO:0000259" key="2">
    <source>
        <dbReference type="Pfam" id="PF13462"/>
    </source>
</evidence>
<dbReference type="EC" id="2.7.11.1" evidence="3"/>
<evidence type="ECO:0000256" key="1">
    <source>
        <dbReference type="SAM" id="Phobius"/>
    </source>
</evidence>
<dbReference type="EMBL" id="CP045032">
    <property type="protein sequence ID" value="QFQ01918.1"/>
    <property type="molecule type" value="Genomic_DNA"/>
</dbReference>
<sequence>MSQKIKAPNSQGGSGFVWTIVAIVAIAAVAIGAFVWNNSRNSDIAAEMPQESVDFAVSVDDNSVVLASKNVKKDAPVVEIFEDFSCPHCSDLAIADHEDVLKALNDGELTVKYRFLNFLDNGQAGSSTRGAAVGLAVAETGDAQAFWNMHSYMMSEQREVARTWDYSELGEAAGAYGLDQSVIDSISNGEVEQAGKDLAKANEDELTKRLGKVSSPVVFADGKEVEIKGGPDGKPVSWVPDVVK</sequence>
<reference evidence="4" key="1">
    <citation type="submission" date="2019-10" db="EMBL/GenBank/DDBJ databases">
        <title>Complete genome sequence of Corynebacterium urogenitalis DSM 108747, isolated from the genital tract of a cow.</title>
        <authorList>
            <person name="Ruckert C."/>
            <person name="Ballas P."/>
            <person name="Wagener K."/>
            <person name="Drillich M."/>
            <person name="Kaempfer P."/>
            <person name="Busse H.-J."/>
            <person name="Ehling-Schulz M."/>
        </authorList>
    </citation>
    <scope>NUCLEOTIDE SEQUENCE [LARGE SCALE GENOMIC DNA]</scope>
    <source>
        <strain evidence="4">LMM 1652</strain>
    </source>
</reference>
<keyword evidence="4" id="KW-1185">Reference proteome</keyword>
<dbReference type="Pfam" id="PF13462">
    <property type="entry name" value="Thioredoxin_4"/>
    <property type="match status" value="1"/>
</dbReference>
<keyword evidence="1" id="KW-1133">Transmembrane helix</keyword>
<dbReference type="OrthoDB" id="117402at2"/>
<proteinExistence type="predicted"/>
<dbReference type="GO" id="GO:0004674">
    <property type="term" value="F:protein serine/threonine kinase activity"/>
    <property type="evidence" value="ECO:0007669"/>
    <property type="project" value="UniProtKB-EC"/>
</dbReference>
<dbReference type="SUPFAM" id="SSF52833">
    <property type="entry name" value="Thioredoxin-like"/>
    <property type="match status" value="1"/>
</dbReference>
<dbReference type="RefSeq" id="WP_151902346.1">
    <property type="nucleotide sequence ID" value="NZ_CP045032.1"/>
</dbReference>